<dbReference type="GO" id="GO:0008168">
    <property type="term" value="F:methyltransferase activity"/>
    <property type="evidence" value="ECO:0007669"/>
    <property type="project" value="InterPro"/>
</dbReference>
<dbReference type="AlphaFoldDB" id="A0A815MR19"/>
<dbReference type="InterPro" id="IPR029063">
    <property type="entry name" value="SAM-dependent_MTases_sf"/>
</dbReference>
<sequence>MEVLHILVFDEAHWGIAKESNSNRFFQRLSQQVTELVNNGKKPSLIILLVSATIKVLTRAMNEFQENERHRVNWRDLRLSQTATIRQRFAAPNYTGIMKLVVYNDVHSNLISKKNLVDRSSFVVEEYLSTLHYWKATVYDGNTQNDEWKTNGSWQLLKYLLTDDTNKEKIHGLFTAADYAPAGNHTALIRLQQIKDVTSLYEGIMKLFNEIRQIPGEADFRPFELIQLNNDCIWDELSDKARRHPSLQKVRNKCVIKHLHSLPCLILVVDKLGIGERLSSNCMAYDIRARYKGDPNNMDGQESTFVQDVGRCAGHSKPKALVLMAFSSTNNVDNPQMKDIIFPRVHGLMTKKNNLTIDHPENGAGVFSELKLFMIILEAEPQIGKTGAIMALLDILYSEHTKQSKSISPVSPPATTTSYNPSDLQTWTKKYCDILNKDYDINVNIEQLKNVFNSDNNFQRYHEMLKDLPEKTDLSENIFTSLEGVINGSSQKTPCKIIDCGCGLNGIFHTLLERLEDISHAIRVIGIDLHSDICKQVDFGNSTVMFQAIVGDMASNDEVVINNDPYDAVIYSLSLFENDISRHVEWTSQRLRTNGRLIIADVQRRFPADFEENVKKAGFRRHKRERRLRSRSLERNAKVTPLASTQKTPCKIIDCGCGLNSTFHTSLERLEEISHAIRVIGIDLHSDICEMTSNDEVVINNGPYDAVIYSLSLFENDISRHVEWTSQRLRTNGRLIIADVHRRFPADFEENVKKAGSIRHNKFQTKSFTIWVFTKKKEVSPQPSVCLNQY</sequence>
<protein>
    <recommendedName>
        <fullName evidence="1">Ribosomal RNA-processing protein 8</fullName>
    </recommendedName>
</protein>
<dbReference type="OrthoDB" id="206748at2759"/>
<dbReference type="EMBL" id="CAJNOJ010000375">
    <property type="protein sequence ID" value="CAF1423178.1"/>
    <property type="molecule type" value="Genomic_DNA"/>
</dbReference>
<dbReference type="PANTHER" id="PTHR12787">
    <property type="entry name" value="RIBOSOMAL RNA-PROCESSING PROTEIN 8"/>
    <property type="match status" value="1"/>
</dbReference>
<gene>
    <name evidence="2" type="ORF">EDS130_LOCUS37646</name>
</gene>
<proteinExistence type="predicted"/>
<dbReference type="PANTHER" id="PTHR12787:SF0">
    <property type="entry name" value="RIBOSOMAL RNA-PROCESSING PROTEIN 8"/>
    <property type="match status" value="1"/>
</dbReference>
<evidence type="ECO:0000313" key="3">
    <source>
        <dbReference type="Proteomes" id="UP000663852"/>
    </source>
</evidence>
<dbReference type="Proteomes" id="UP000663852">
    <property type="component" value="Unassembled WGS sequence"/>
</dbReference>
<accession>A0A815MR19</accession>
<dbReference type="Gene3D" id="3.40.50.150">
    <property type="entry name" value="Vaccinia Virus protein VP39"/>
    <property type="match status" value="2"/>
</dbReference>
<dbReference type="CDD" id="cd02440">
    <property type="entry name" value="AdoMet_MTases"/>
    <property type="match status" value="2"/>
</dbReference>
<dbReference type="InterPro" id="IPR007823">
    <property type="entry name" value="RRP8"/>
</dbReference>
<organism evidence="2 3">
    <name type="scientific">Adineta ricciae</name>
    <name type="common">Rotifer</name>
    <dbReference type="NCBI Taxonomy" id="249248"/>
    <lineage>
        <taxon>Eukaryota</taxon>
        <taxon>Metazoa</taxon>
        <taxon>Spiralia</taxon>
        <taxon>Gnathifera</taxon>
        <taxon>Rotifera</taxon>
        <taxon>Eurotatoria</taxon>
        <taxon>Bdelloidea</taxon>
        <taxon>Adinetida</taxon>
        <taxon>Adinetidae</taxon>
        <taxon>Adineta</taxon>
    </lineage>
</organism>
<reference evidence="2" key="1">
    <citation type="submission" date="2021-02" db="EMBL/GenBank/DDBJ databases">
        <authorList>
            <person name="Nowell W R."/>
        </authorList>
    </citation>
    <scope>NUCLEOTIDE SEQUENCE</scope>
</reference>
<evidence type="ECO:0000313" key="2">
    <source>
        <dbReference type="EMBL" id="CAF1423178.1"/>
    </source>
</evidence>
<dbReference type="Pfam" id="PF05148">
    <property type="entry name" value="Methyltransf_8"/>
    <property type="match status" value="1"/>
</dbReference>
<name>A0A815MR19_ADIRI</name>
<dbReference type="GO" id="GO:0005730">
    <property type="term" value="C:nucleolus"/>
    <property type="evidence" value="ECO:0007669"/>
    <property type="project" value="TreeGrafter"/>
</dbReference>
<evidence type="ECO:0000256" key="1">
    <source>
        <dbReference type="ARBA" id="ARBA00020203"/>
    </source>
</evidence>
<dbReference type="SUPFAM" id="SSF53335">
    <property type="entry name" value="S-adenosyl-L-methionine-dependent methyltransferases"/>
    <property type="match status" value="2"/>
</dbReference>
<comment type="caution">
    <text evidence="2">The sequence shown here is derived from an EMBL/GenBank/DDBJ whole genome shotgun (WGS) entry which is preliminary data.</text>
</comment>